<gene>
    <name evidence="2" type="ORF">HK17_08130</name>
</gene>
<dbReference type="EMBL" id="JOPA01000021">
    <property type="protein sequence ID" value="OUI93485.1"/>
    <property type="molecule type" value="Genomic_DNA"/>
</dbReference>
<dbReference type="InterPro" id="IPR038268">
    <property type="entry name" value="RHH_sf"/>
</dbReference>
<dbReference type="InterPro" id="IPR027373">
    <property type="entry name" value="RHH_dom"/>
</dbReference>
<sequence length="80" mass="8860">MSAHLRKRTLILSGHDTSVALEPEFWEVLEDVAQSQKLALPALVAKVDSARTPPHSLASALRVYALNWLRQQLNTDSPEA</sequence>
<proteinExistence type="predicted"/>
<dbReference type="Proteomes" id="UP000194641">
    <property type="component" value="Unassembled WGS sequence"/>
</dbReference>
<evidence type="ECO:0000313" key="2">
    <source>
        <dbReference type="EMBL" id="OUI93485.1"/>
    </source>
</evidence>
<dbReference type="Pfam" id="PF13467">
    <property type="entry name" value="RHH_4"/>
    <property type="match status" value="1"/>
</dbReference>
<name>A0A252ATE8_9PROT</name>
<dbReference type="Gene3D" id="1.10.3990.20">
    <property type="entry name" value="protein bp1543"/>
    <property type="match status" value="1"/>
</dbReference>
<dbReference type="RefSeq" id="WP_086659520.1">
    <property type="nucleotide sequence ID" value="NZ_JBJJWX010000002.1"/>
</dbReference>
<evidence type="ECO:0000313" key="3">
    <source>
        <dbReference type="Proteomes" id="UP000194641"/>
    </source>
</evidence>
<evidence type="ECO:0000259" key="1">
    <source>
        <dbReference type="Pfam" id="PF13467"/>
    </source>
</evidence>
<dbReference type="AlphaFoldDB" id="A0A252ATE8"/>
<feature type="domain" description="Ribbon-helix-helix" evidence="1">
    <location>
        <begin position="6"/>
        <end position="69"/>
    </location>
</feature>
<comment type="caution">
    <text evidence="2">The sequence shown here is derived from an EMBL/GenBank/DDBJ whole genome shotgun (WGS) entry which is preliminary data.</text>
</comment>
<accession>A0A252ATE8</accession>
<organism evidence="2 3">
    <name type="scientific">Acetobacter indonesiensis</name>
    <dbReference type="NCBI Taxonomy" id="104101"/>
    <lineage>
        <taxon>Bacteria</taxon>
        <taxon>Pseudomonadati</taxon>
        <taxon>Pseudomonadota</taxon>
        <taxon>Alphaproteobacteria</taxon>
        <taxon>Acetobacterales</taxon>
        <taxon>Acetobacteraceae</taxon>
        <taxon>Acetobacter</taxon>
    </lineage>
</organism>
<protein>
    <recommendedName>
        <fullName evidence="1">Ribbon-helix-helix domain-containing protein</fullName>
    </recommendedName>
</protein>
<reference evidence="3" key="1">
    <citation type="submission" date="2014-06" db="EMBL/GenBank/DDBJ databases">
        <authorList>
            <person name="Winans N.J."/>
            <person name="Newell P.D."/>
            <person name="Douglas A.E."/>
        </authorList>
    </citation>
    <scope>NUCLEOTIDE SEQUENCE [LARGE SCALE GENOMIC DNA]</scope>
</reference>